<name>A0ABU3U3N8_9FLAO</name>
<reference evidence="1 2" key="1">
    <citation type="submission" date="2023-10" db="EMBL/GenBank/DDBJ databases">
        <title>Marimonas sp. nov. isolated from tidal mud flat.</title>
        <authorList>
            <person name="Jaincy N.J."/>
            <person name="Srinivasan S."/>
            <person name="Lee S.-S."/>
        </authorList>
    </citation>
    <scope>NUCLEOTIDE SEQUENCE [LARGE SCALE GENOMIC DNA]</scope>
    <source>
        <strain evidence="1 2">MJ-SS3</strain>
    </source>
</reference>
<evidence type="ECO:0000313" key="1">
    <source>
        <dbReference type="EMBL" id="MDU8885022.1"/>
    </source>
</evidence>
<dbReference type="RefSeq" id="WP_316660845.1">
    <property type="nucleotide sequence ID" value="NZ_JAWHTF010000001.1"/>
</dbReference>
<gene>
    <name evidence="1" type="ORF">RXV94_02540</name>
</gene>
<organism evidence="1 2">
    <name type="scientific">Gilvirhabdus luticola</name>
    <dbReference type="NCBI Taxonomy" id="3079858"/>
    <lineage>
        <taxon>Bacteria</taxon>
        <taxon>Pseudomonadati</taxon>
        <taxon>Bacteroidota</taxon>
        <taxon>Flavobacteriia</taxon>
        <taxon>Flavobacteriales</taxon>
        <taxon>Flavobacteriaceae</taxon>
        <taxon>Gilvirhabdus</taxon>
    </lineage>
</organism>
<comment type="caution">
    <text evidence="1">The sequence shown here is derived from an EMBL/GenBank/DDBJ whole genome shotgun (WGS) entry which is preliminary data.</text>
</comment>
<evidence type="ECO:0008006" key="3">
    <source>
        <dbReference type="Google" id="ProtNLM"/>
    </source>
</evidence>
<protein>
    <recommendedName>
        <fullName evidence="3">Porin</fullName>
    </recommendedName>
</protein>
<proteinExistence type="predicted"/>
<accession>A0ABU3U3N8</accession>
<dbReference type="EMBL" id="JAWHTF010000001">
    <property type="protein sequence ID" value="MDU8885022.1"/>
    <property type="molecule type" value="Genomic_DNA"/>
</dbReference>
<keyword evidence="2" id="KW-1185">Reference proteome</keyword>
<evidence type="ECO:0000313" key="2">
    <source>
        <dbReference type="Proteomes" id="UP001268651"/>
    </source>
</evidence>
<dbReference type="Proteomes" id="UP001268651">
    <property type="component" value="Unassembled WGS sequence"/>
</dbReference>
<sequence>MKKNIKYIIILFLSVIGYSQNNSDGSSLYHNFEMDIEFEYRYFYNSPSFYGQKSNYPSLAFYPNYNLEWNKGYETINFEGFYRLDIDKERTHWDIRELYYQKASSNWELSLGIKKVFWGVTESVHLVDIINQTDAVESFDGEQKLGQPMVQFSLNMDFGTIDVFYLPYHRKRTFPGEKGRIRFPIVIDSDNISYESSAQEWHQGFAVRYSNSFNNVDLGVSFFKGTGREPYFEFTNEGISNAIYPQINQIGLDIQYTQNAFLWKLESIYRPSNFQSFFALAAGLEYTIGNIRSTGVDLGLIGEYLYDERDELALSAMQNDIFLGARIALNDVQDTSILMGGILDLESSSTIFSLEASRRLGSSFKIELEGRFFQNISKNDLILNNFKSDSFIGVSLIKYF</sequence>